<dbReference type="PANTHER" id="PTHR47447">
    <property type="entry name" value="OS03G0856100 PROTEIN"/>
    <property type="match status" value="1"/>
</dbReference>
<feature type="repeat" description="PPR" evidence="2">
    <location>
        <begin position="260"/>
        <end position="294"/>
    </location>
</feature>
<dbReference type="EMBL" id="HBEM01034590">
    <property type="protein sequence ID" value="CAD8464688.1"/>
    <property type="molecule type" value="Transcribed_RNA"/>
</dbReference>
<feature type="compositionally biased region" description="Polar residues" evidence="3">
    <location>
        <begin position="148"/>
        <end position="161"/>
    </location>
</feature>
<sequence>MFNFLLRCLDTENQHKRYLRTFYHALEMYPLSKVEFLTAIRMKKALGDNRGAEHIQRYLSSCDRKYHVELLPGNHVGYGPWDGFSLASPTPEPTRPVPPSEPMQTLTMDEVYSQAAELDWSGEKRRIGLKFTGVEPAGSPSPPETPVVTASSSKMSQLSKQPSEEKESSDTNSDSGSDTDFLGLAATPPPSVAVGDVDTVAESLRRPRTNIFKVLASFLDAGSGASQLKEVLRRVKGTGFGQVAFRALKVIREQNRELLDGEVYNLVLYFLGKNGRSSDGLSVIEWMTEDGFKPSLISCSLLINSTSHTGDWETAARVLSAMRKAQTPPNPQVLHCLINAYKSGGQWDKALAVFFKMRMLRMEVSETLGTELRAGKTAAENAMHVDPES</sequence>
<evidence type="ECO:0000256" key="3">
    <source>
        <dbReference type="SAM" id="MobiDB-lite"/>
    </source>
</evidence>
<evidence type="ECO:0000313" key="4">
    <source>
        <dbReference type="EMBL" id="CAD8464688.1"/>
    </source>
</evidence>
<organism evidence="4">
    <name type="scientific">Amorphochlora amoebiformis</name>
    <dbReference type="NCBI Taxonomy" id="1561963"/>
    <lineage>
        <taxon>Eukaryota</taxon>
        <taxon>Sar</taxon>
        <taxon>Rhizaria</taxon>
        <taxon>Cercozoa</taxon>
        <taxon>Chlorarachniophyceae</taxon>
        <taxon>Amorphochlora</taxon>
    </lineage>
</organism>
<dbReference type="Pfam" id="PF01535">
    <property type="entry name" value="PPR"/>
    <property type="match status" value="1"/>
</dbReference>
<evidence type="ECO:0000256" key="2">
    <source>
        <dbReference type="PROSITE-ProRule" id="PRU00708"/>
    </source>
</evidence>
<proteinExistence type="predicted"/>
<dbReference type="PANTHER" id="PTHR47447:SF24">
    <property type="entry name" value="PENTATRICOPEPTIDE REPEAT-CONTAINING PROTEIN"/>
    <property type="match status" value="1"/>
</dbReference>
<dbReference type="InterPro" id="IPR011990">
    <property type="entry name" value="TPR-like_helical_dom_sf"/>
</dbReference>
<keyword evidence="1" id="KW-0677">Repeat</keyword>
<evidence type="ECO:0000256" key="1">
    <source>
        <dbReference type="ARBA" id="ARBA00022737"/>
    </source>
</evidence>
<feature type="compositionally biased region" description="Low complexity" evidence="3">
    <location>
        <begin position="170"/>
        <end position="180"/>
    </location>
</feature>
<feature type="repeat" description="PPR" evidence="2">
    <location>
        <begin position="295"/>
        <end position="329"/>
    </location>
</feature>
<dbReference type="InterPro" id="IPR002885">
    <property type="entry name" value="PPR_rpt"/>
</dbReference>
<name>A0A7S0DW22_9EUKA</name>
<feature type="region of interest" description="Disordered" evidence="3">
    <location>
        <begin position="131"/>
        <end position="190"/>
    </location>
</feature>
<reference evidence="4" key="1">
    <citation type="submission" date="2021-01" db="EMBL/GenBank/DDBJ databases">
        <authorList>
            <person name="Corre E."/>
            <person name="Pelletier E."/>
            <person name="Niang G."/>
            <person name="Scheremetjew M."/>
            <person name="Finn R."/>
            <person name="Kale V."/>
            <person name="Holt S."/>
            <person name="Cochrane G."/>
            <person name="Meng A."/>
            <person name="Brown T."/>
            <person name="Cohen L."/>
        </authorList>
    </citation>
    <scope>NUCLEOTIDE SEQUENCE</scope>
    <source>
        <strain evidence="4">CCMP2058</strain>
    </source>
</reference>
<dbReference type="NCBIfam" id="TIGR00756">
    <property type="entry name" value="PPR"/>
    <property type="match status" value="2"/>
</dbReference>
<dbReference type="Gene3D" id="1.25.40.10">
    <property type="entry name" value="Tetratricopeptide repeat domain"/>
    <property type="match status" value="1"/>
</dbReference>
<accession>A0A7S0DW22</accession>
<evidence type="ECO:0008006" key="5">
    <source>
        <dbReference type="Google" id="ProtNLM"/>
    </source>
</evidence>
<protein>
    <recommendedName>
        <fullName evidence="5">Pentacotripeptide-repeat region of PRORP domain-containing protein</fullName>
    </recommendedName>
</protein>
<gene>
    <name evidence="4" type="ORF">LAMO00422_LOCUS23655</name>
</gene>
<dbReference type="PROSITE" id="PS51375">
    <property type="entry name" value="PPR"/>
    <property type="match status" value="3"/>
</dbReference>
<feature type="repeat" description="PPR" evidence="2">
    <location>
        <begin position="330"/>
        <end position="364"/>
    </location>
</feature>
<dbReference type="AlphaFoldDB" id="A0A7S0DW22"/>